<dbReference type="Proteomes" id="UP000246635">
    <property type="component" value="Unassembled WGS sequence"/>
</dbReference>
<gene>
    <name evidence="1" type="ORF">DFQ01_13467</name>
</gene>
<proteinExistence type="predicted"/>
<comment type="caution">
    <text evidence="1">The sequence shown here is derived from an EMBL/GenBank/DDBJ whole genome shotgun (WGS) entry which is preliminary data.</text>
</comment>
<protein>
    <submittedName>
        <fullName evidence="1">Uncharacterized protein</fullName>
    </submittedName>
</protein>
<sequence>MLERVHKKKQEDRKPIDIRVIMEQLGIDPEKWKNSRT</sequence>
<accession>A0A2V2YKS8</accession>
<name>A0A2V2YKS8_9BACL</name>
<dbReference type="AlphaFoldDB" id="A0A2V2YKS8"/>
<keyword evidence="2" id="KW-1185">Reference proteome</keyword>
<evidence type="ECO:0000313" key="1">
    <source>
        <dbReference type="EMBL" id="PWV93827.1"/>
    </source>
</evidence>
<dbReference type="EMBL" id="QGTQ01000034">
    <property type="protein sequence ID" value="PWV93827.1"/>
    <property type="molecule type" value="Genomic_DNA"/>
</dbReference>
<reference evidence="1 2" key="1">
    <citation type="submission" date="2018-05" db="EMBL/GenBank/DDBJ databases">
        <title>Genomic Encyclopedia of Type Strains, Phase III (KMG-III): the genomes of soil and plant-associated and newly described type strains.</title>
        <authorList>
            <person name="Whitman W."/>
        </authorList>
    </citation>
    <scope>NUCLEOTIDE SEQUENCE [LARGE SCALE GENOMIC DNA]</scope>
    <source>
        <strain evidence="1 2">CECT 5696</strain>
    </source>
</reference>
<organism evidence="1 2">
    <name type="scientific">Paenibacillus cellulosilyticus</name>
    <dbReference type="NCBI Taxonomy" id="375489"/>
    <lineage>
        <taxon>Bacteria</taxon>
        <taxon>Bacillati</taxon>
        <taxon>Bacillota</taxon>
        <taxon>Bacilli</taxon>
        <taxon>Bacillales</taxon>
        <taxon>Paenibacillaceae</taxon>
        <taxon>Paenibacillus</taxon>
    </lineage>
</organism>
<evidence type="ECO:0000313" key="2">
    <source>
        <dbReference type="Proteomes" id="UP000246635"/>
    </source>
</evidence>